<organism evidence="8 9">
    <name type="scientific">Streptomyces kasugaensis</name>
    <dbReference type="NCBI Taxonomy" id="1946"/>
    <lineage>
        <taxon>Bacteria</taxon>
        <taxon>Bacillati</taxon>
        <taxon>Actinomycetota</taxon>
        <taxon>Actinomycetes</taxon>
        <taxon>Kitasatosporales</taxon>
        <taxon>Streptomycetaceae</taxon>
        <taxon>Streptomyces</taxon>
    </lineage>
</organism>
<evidence type="ECO:0000256" key="3">
    <source>
        <dbReference type="ARBA" id="ARBA00023125"/>
    </source>
</evidence>
<feature type="region of interest" description="Disordered" evidence="6">
    <location>
        <begin position="1"/>
        <end position="32"/>
    </location>
</feature>
<dbReference type="GO" id="GO:0005829">
    <property type="term" value="C:cytosol"/>
    <property type="evidence" value="ECO:0007669"/>
    <property type="project" value="TreeGrafter"/>
</dbReference>
<evidence type="ECO:0000313" key="9">
    <source>
        <dbReference type="Proteomes" id="UP000292452"/>
    </source>
</evidence>
<dbReference type="PANTHER" id="PTHR48111">
    <property type="entry name" value="REGULATOR OF RPOS"/>
    <property type="match status" value="1"/>
</dbReference>
<feature type="compositionally biased region" description="Polar residues" evidence="6">
    <location>
        <begin position="1"/>
        <end position="13"/>
    </location>
</feature>
<keyword evidence="4" id="KW-0804">Transcription</keyword>
<evidence type="ECO:0000256" key="6">
    <source>
        <dbReference type="SAM" id="MobiDB-lite"/>
    </source>
</evidence>
<dbReference type="InterPro" id="IPR036388">
    <property type="entry name" value="WH-like_DNA-bd_sf"/>
</dbReference>
<dbReference type="InterPro" id="IPR001867">
    <property type="entry name" value="OmpR/PhoB-type_DNA-bd"/>
</dbReference>
<dbReference type="Proteomes" id="UP000292452">
    <property type="component" value="Unassembled WGS sequence"/>
</dbReference>
<evidence type="ECO:0000256" key="2">
    <source>
        <dbReference type="ARBA" id="ARBA00023015"/>
    </source>
</evidence>
<dbReference type="GO" id="GO:0006355">
    <property type="term" value="P:regulation of DNA-templated transcription"/>
    <property type="evidence" value="ECO:0007669"/>
    <property type="project" value="InterPro"/>
</dbReference>
<keyword evidence="9" id="KW-1185">Reference proteome</keyword>
<dbReference type="GO" id="GO:0032993">
    <property type="term" value="C:protein-DNA complex"/>
    <property type="evidence" value="ECO:0007669"/>
    <property type="project" value="TreeGrafter"/>
</dbReference>
<accession>A0A4Q9I1R1</accession>
<dbReference type="AlphaFoldDB" id="A0A4Q9I1R1"/>
<protein>
    <submittedName>
        <fullName evidence="8">Winged helix family transcriptional regulator</fullName>
    </submittedName>
</protein>
<dbReference type="EMBL" id="SIXH01000001">
    <property type="protein sequence ID" value="TBO61627.1"/>
    <property type="molecule type" value="Genomic_DNA"/>
</dbReference>
<evidence type="ECO:0000313" key="8">
    <source>
        <dbReference type="EMBL" id="TBO61627.1"/>
    </source>
</evidence>
<name>A0A4Q9I1R1_STRKA</name>
<feature type="domain" description="OmpR/PhoB-type" evidence="7">
    <location>
        <begin position="82"/>
        <end position="180"/>
    </location>
</feature>
<dbReference type="Pfam" id="PF00486">
    <property type="entry name" value="Trans_reg_C"/>
    <property type="match status" value="1"/>
</dbReference>
<dbReference type="GeneID" id="97372902"/>
<dbReference type="GO" id="GO:0000156">
    <property type="term" value="F:phosphorelay response regulator activity"/>
    <property type="evidence" value="ECO:0007669"/>
    <property type="project" value="TreeGrafter"/>
</dbReference>
<dbReference type="InterPro" id="IPR039420">
    <property type="entry name" value="WalR-like"/>
</dbReference>
<evidence type="ECO:0000256" key="1">
    <source>
        <dbReference type="ARBA" id="ARBA00022553"/>
    </source>
</evidence>
<dbReference type="GO" id="GO:0000976">
    <property type="term" value="F:transcription cis-regulatory region binding"/>
    <property type="evidence" value="ECO:0007669"/>
    <property type="project" value="TreeGrafter"/>
</dbReference>
<dbReference type="PANTHER" id="PTHR48111:SF4">
    <property type="entry name" value="DNA-BINDING DUAL TRANSCRIPTIONAL REGULATOR OMPR"/>
    <property type="match status" value="1"/>
</dbReference>
<feature type="DNA-binding region" description="OmpR/PhoB-type" evidence="5">
    <location>
        <begin position="82"/>
        <end position="180"/>
    </location>
</feature>
<dbReference type="Gene3D" id="1.10.10.10">
    <property type="entry name" value="Winged helix-like DNA-binding domain superfamily/Winged helix DNA-binding domain"/>
    <property type="match status" value="1"/>
</dbReference>
<evidence type="ECO:0000256" key="4">
    <source>
        <dbReference type="ARBA" id="ARBA00023163"/>
    </source>
</evidence>
<dbReference type="CDD" id="cd00383">
    <property type="entry name" value="trans_reg_C"/>
    <property type="match status" value="1"/>
</dbReference>
<comment type="caution">
    <text evidence="8">The sequence shown here is derived from an EMBL/GenBank/DDBJ whole genome shotgun (WGS) entry which is preliminary data.</text>
</comment>
<keyword evidence="2" id="KW-0805">Transcription regulation</keyword>
<dbReference type="RefSeq" id="WP_110952057.1">
    <property type="nucleotide sequence ID" value="NZ_SIXH01000001.1"/>
</dbReference>
<keyword evidence="3 5" id="KW-0238">DNA-binding</keyword>
<dbReference type="InterPro" id="IPR016032">
    <property type="entry name" value="Sig_transdc_resp-reg_C-effctor"/>
</dbReference>
<sequence length="182" mass="20289">MFLHSSTTLTAQSAAEYRRPTDAGPGDEPAWAVDRLPDGKWQLTLRDLEPVSVRRLPSDEVRIILAPAHTEPARTVAATGLPHTADAPPDPIQINAAARTVSVEGHQLLLPRLEFDLLAHLVRHPHRAYTRQQLMAAVWPDSRSSTRTVDVHIARLRRRLGPRRRASITTVFGIGYKYLPLP</sequence>
<proteinExistence type="predicted"/>
<evidence type="ECO:0000259" key="7">
    <source>
        <dbReference type="PROSITE" id="PS51755"/>
    </source>
</evidence>
<dbReference type="SMART" id="SM00862">
    <property type="entry name" value="Trans_reg_C"/>
    <property type="match status" value="1"/>
</dbReference>
<dbReference type="PROSITE" id="PS51755">
    <property type="entry name" value="OMPR_PHOB"/>
    <property type="match status" value="1"/>
</dbReference>
<gene>
    <name evidence="8" type="ORF">EYS09_00095</name>
</gene>
<dbReference type="SUPFAM" id="SSF46894">
    <property type="entry name" value="C-terminal effector domain of the bipartite response regulators"/>
    <property type="match status" value="1"/>
</dbReference>
<evidence type="ECO:0000256" key="5">
    <source>
        <dbReference type="PROSITE-ProRule" id="PRU01091"/>
    </source>
</evidence>
<keyword evidence="1" id="KW-0597">Phosphoprotein</keyword>
<reference evidence="8 9" key="1">
    <citation type="submission" date="2019-02" db="EMBL/GenBank/DDBJ databases">
        <title>Draft Genome Sequence of Streptomyces sp. AM-2504, identified by 16S rRNA comparative analysis as a Streptomyces Kasugaensis strain.</title>
        <authorList>
            <person name="Napolioni V."/>
            <person name="Giuliodori A.M."/>
            <person name="Spurio R."/>
            <person name="Fabbretti A."/>
        </authorList>
    </citation>
    <scope>NUCLEOTIDE SEQUENCE [LARGE SCALE GENOMIC DNA]</scope>
    <source>
        <strain evidence="8 9">AM-2504</strain>
    </source>
</reference>